<evidence type="ECO:0000313" key="2">
    <source>
        <dbReference type="Proteomes" id="UP001214017"/>
    </source>
</evidence>
<dbReference type="Proteomes" id="UP001214017">
    <property type="component" value="Unassembled WGS sequence"/>
</dbReference>
<gene>
    <name evidence="1" type="ORF">PO240_17560</name>
</gene>
<comment type="caution">
    <text evidence="1">The sequence shown here is derived from an EMBL/GenBank/DDBJ whole genome shotgun (WGS) entry which is preliminary data.</text>
</comment>
<dbReference type="EMBL" id="JAQNWR010000013">
    <property type="protein sequence ID" value="MDC2409677.1"/>
    <property type="molecule type" value="Genomic_DNA"/>
</dbReference>
<dbReference type="AlphaFoldDB" id="A0AAP3WM37"/>
<sequence length="131" mass="15065">MIMKFCDLPIETQQRLNCERLNLHNRSINSAYEVLLYNQPGTRYFHARRHQNSWYDDKGNYMPFGGGSEWTLQYGCIGFSRKKQVMGYDYELCRGKTYSKSANGTIIPASVKTKKEVLSIAKAIGILKTLV</sequence>
<proteinExistence type="predicted"/>
<evidence type="ECO:0000313" key="1">
    <source>
        <dbReference type="EMBL" id="MDC2409677.1"/>
    </source>
</evidence>
<accession>A0AAP3WM37</accession>
<dbReference type="RefSeq" id="WP_008647723.1">
    <property type="nucleotide sequence ID" value="NZ_JADMWJ010000013.1"/>
</dbReference>
<reference evidence="1" key="1">
    <citation type="submission" date="2022-10" db="EMBL/GenBank/DDBJ databases">
        <title>Human gut microbiome strain richness.</title>
        <authorList>
            <person name="Chen-Liaw A."/>
        </authorList>
    </citation>
    <scope>NUCLEOTIDE SEQUENCE</scope>
    <source>
        <strain evidence="1">F7_m1001271B151109d0_201107</strain>
    </source>
</reference>
<protein>
    <submittedName>
        <fullName evidence="1">Uncharacterized protein</fullName>
    </submittedName>
</protein>
<organism evidence="1 2">
    <name type="scientific">Bacteroides ovatus</name>
    <dbReference type="NCBI Taxonomy" id="28116"/>
    <lineage>
        <taxon>Bacteria</taxon>
        <taxon>Pseudomonadati</taxon>
        <taxon>Bacteroidota</taxon>
        <taxon>Bacteroidia</taxon>
        <taxon>Bacteroidales</taxon>
        <taxon>Bacteroidaceae</taxon>
        <taxon>Bacteroides</taxon>
    </lineage>
</organism>
<name>A0AAP3WM37_BACOV</name>